<evidence type="ECO:0000313" key="5">
    <source>
        <dbReference type="Proteomes" id="UP000321296"/>
    </source>
</evidence>
<evidence type="ECO:0000256" key="1">
    <source>
        <dbReference type="SAM" id="Phobius"/>
    </source>
</evidence>
<reference evidence="3 6" key="2">
    <citation type="submission" date="2023-02" db="EMBL/GenBank/DDBJ databases">
        <title>Antimicrobial susceptibility testing and tentative epidemiological cut-off values for Lactobacillaceae family species intended for ingestion.</title>
        <authorList>
            <person name="Noehr-Meldgaard K."/>
            <person name="Struve C."/>
            <person name="Ingmer H."/>
            <person name="Koza A."/>
            <person name="Al-Nakeeb K."/>
            <person name="Agersoe Y."/>
        </authorList>
    </citation>
    <scope>NUCLEOTIDE SEQUENCE [LARGE SCALE GENOMIC DNA]</scope>
    <source>
        <strain evidence="3 6">DSM 20193</strain>
    </source>
</reference>
<sequence>MIISVKNKQIRRAILFVVLAILLTIFVKINFIIPIGIDDGIRYFMSATQTGLNDIVMSIFSFLGSPVVDLIYIFILAGVLLVAGLRIPAIWSVLTIVLGELLAFIVCQLVERNRPIGHLLSDTGYSFPSLHIFGIFTAIFILLLLVIPNITSPRSQLISGWAITLVGLMSLLSRLYFSANYLSDTVASVLFAYAWVILAASLYSPLAKRLTKISIFEHEEI</sequence>
<feature type="transmembrane region" description="Helical" evidence="1">
    <location>
        <begin position="12"/>
        <end position="35"/>
    </location>
</feature>
<dbReference type="Gene3D" id="1.20.144.10">
    <property type="entry name" value="Phosphatidic acid phosphatase type 2/haloperoxidase"/>
    <property type="match status" value="1"/>
</dbReference>
<feature type="transmembrane region" description="Helical" evidence="1">
    <location>
        <begin position="89"/>
        <end position="110"/>
    </location>
</feature>
<evidence type="ECO:0000259" key="2">
    <source>
        <dbReference type="Pfam" id="PF01569"/>
    </source>
</evidence>
<evidence type="ECO:0000313" key="3">
    <source>
        <dbReference type="EMBL" id="MDG9732575.1"/>
    </source>
</evidence>
<proteinExistence type="predicted"/>
<protein>
    <submittedName>
        <fullName evidence="4">Phosphatase PAP2 family protein</fullName>
    </submittedName>
</protein>
<feature type="transmembrane region" description="Helical" evidence="1">
    <location>
        <begin position="189"/>
        <end position="206"/>
    </location>
</feature>
<dbReference type="InterPro" id="IPR000326">
    <property type="entry name" value="PAP2/HPO"/>
</dbReference>
<keyword evidence="6" id="KW-1185">Reference proteome</keyword>
<gene>
    <name evidence="4" type="ORF">FGL85_00900</name>
    <name evidence="3" type="ORF">P1N92_00395</name>
</gene>
<accession>A0A5B8T0B8</accession>
<dbReference type="InterPro" id="IPR036938">
    <property type="entry name" value="PAP2/HPO_sf"/>
</dbReference>
<dbReference type="Proteomes" id="UP001529201">
    <property type="component" value="Unassembled WGS sequence"/>
</dbReference>
<feature type="transmembrane region" description="Helical" evidence="1">
    <location>
        <begin position="157"/>
        <end position="177"/>
    </location>
</feature>
<dbReference type="GeneID" id="64345555"/>
<dbReference type="RefSeq" id="WP_010279758.1">
    <property type="nucleotide sequence ID" value="NZ_CAXLKH010000007.1"/>
</dbReference>
<name>A0A5B8T0B8_LEUPS</name>
<keyword evidence="1" id="KW-0812">Transmembrane</keyword>
<feature type="transmembrane region" description="Helical" evidence="1">
    <location>
        <begin position="130"/>
        <end position="150"/>
    </location>
</feature>
<dbReference type="KEGG" id="lpse:FGL85_00900"/>
<dbReference type="EMBL" id="JARGDN010000001">
    <property type="protein sequence ID" value="MDG9732575.1"/>
    <property type="molecule type" value="Genomic_DNA"/>
</dbReference>
<reference evidence="4 5" key="1">
    <citation type="submission" date="2019-06" db="EMBL/GenBank/DDBJ databases">
        <title>Genome analyses of bacteria isolated from kimchi.</title>
        <authorList>
            <person name="Lee S."/>
            <person name="Ahn S."/>
            <person name="Roh S."/>
        </authorList>
    </citation>
    <scope>NUCLEOTIDE SEQUENCE [LARGE SCALE GENOMIC DNA]</scope>
    <source>
        <strain evidence="4 5">CBA3630</strain>
    </source>
</reference>
<dbReference type="AlphaFoldDB" id="A0A5B8T0B8"/>
<feature type="transmembrane region" description="Helical" evidence="1">
    <location>
        <begin position="55"/>
        <end position="82"/>
    </location>
</feature>
<evidence type="ECO:0000313" key="4">
    <source>
        <dbReference type="EMBL" id="QEA41195.1"/>
    </source>
</evidence>
<dbReference type="SUPFAM" id="SSF48317">
    <property type="entry name" value="Acid phosphatase/Vanadium-dependent haloperoxidase"/>
    <property type="match status" value="1"/>
</dbReference>
<evidence type="ECO:0000313" key="6">
    <source>
        <dbReference type="Proteomes" id="UP001529201"/>
    </source>
</evidence>
<dbReference type="EMBL" id="CP042383">
    <property type="protein sequence ID" value="QEA41195.1"/>
    <property type="molecule type" value="Genomic_DNA"/>
</dbReference>
<organism evidence="4 5">
    <name type="scientific">Leuconostoc pseudomesenteroides</name>
    <dbReference type="NCBI Taxonomy" id="33968"/>
    <lineage>
        <taxon>Bacteria</taxon>
        <taxon>Bacillati</taxon>
        <taxon>Bacillota</taxon>
        <taxon>Bacilli</taxon>
        <taxon>Lactobacillales</taxon>
        <taxon>Lactobacillaceae</taxon>
        <taxon>Leuconostoc</taxon>
    </lineage>
</organism>
<keyword evidence="1" id="KW-1133">Transmembrane helix</keyword>
<keyword evidence="1" id="KW-0472">Membrane</keyword>
<dbReference type="CDD" id="cd03392">
    <property type="entry name" value="PAP2_like_2"/>
    <property type="match status" value="1"/>
</dbReference>
<feature type="domain" description="Phosphatidic acid phosphatase type 2/haloperoxidase" evidence="2">
    <location>
        <begin position="123"/>
        <end position="203"/>
    </location>
</feature>
<dbReference type="Pfam" id="PF01569">
    <property type="entry name" value="PAP2"/>
    <property type="match status" value="1"/>
</dbReference>
<dbReference type="Proteomes" id="UP000321296">
    <property type="component" value="Chromosome"/>
</dbReference>